<sequence length="76" mass="8199">MENSTKSSTASSDDANNAKKELSFSGKSAIGTMVQGITDLATATTIKTDDTTDNTGTTFGNEDKKFRFLYKLKTCF</sequence>
<protein>
    <submittedName>
        <fullName evidence="1">Uncharacterized protein</fullName>
    </submittedName>
</protein>
<accession>A0A8R1TPY2</accession>
<organism evidence="1 2">
    <name type="scientific">Onchocerca volvulus</name>
    <dbReference type="NCBI Taxonomy" id="6282"/>
    <lineage>
        <taxon>Eukaryota</taxon>
        <taxon>Metazoa</taxon>
        <taxon>Ecdysozoa</taxon>
        <taxon>Nematoda</taxon>
        <taxon>Chromadorea</taxon>
        <taxon>Rhabditida</taxon>
        <taxon>Spirurina</taxon>
        <taxon>Spiruromorpha</taxon>
        <taxon>Filarioidea</taxon>
        <taxon>Onchocercidae</taxon>
        <taxon>Onchocerca</taxon>
    </lineage>
</organism>
<dbReference type="EnsemblMetazoa" id="OVOC1949.1">
    <property type="protein sequence ID" value="OVOC1949.1"/>
    <property type="gene ID" value="WBGene00238758"/>
</dbReference>
<evidence type="ECO:0000313" key="2">
    <source>
        <dbReference type="Proteomes" id="UP000024404"/>
    </source>
</evidence>
<dbReference type="AlphaFoldDB" id="A0A8R1TPY2"/>
<reference evidence="1" key="2">
    <citation type="submission" date="2022-06" db="UniProtKB">
        <authorList>
            <consortium name="EnsemblMetazoa"/>
        </authorList>
    </citation>
    <scope>IDENTIFICATION</scope>
</reference>
<reference evidence="2" key="1">
    <citation type="submission" date="2013-10" db="EMBL/GenBank/DDBJ databases">
        <title>Genome sequencing of Onchocerca volvulus.</title>
        <authorList>
            <person name="Cotton J."/>
            <person name="Tsai J."/>
            <person name="Stanley E."/>
            <person name="Tracey A."/>
            <person name="Holroyd N."/>
            <person name="Lustigman S."/>
            <person name="Berriman M."/>
        </authorList>
    </citation>
    <scope>NUCLEOTIDE SEQUENCE</scope>
</reference>
<name>A0A8R1TPY2_ONCVO</name>
<dbReference type="EMBL" id="CMVM020000060">
    <property type="status" value="NOT_ANNOTATED_CDS"/>
    <property type="molecule type" value="Genomic_DNA"/>
</dbReference>
<dbReference type="Proteomes" id="UP000024404">
    <property type="component" value="Unassembled WGS sequence"/>
</dbReference>
<keyword evidence="2" id="KW-1185">Reference proteome</keyword>
<evidence type="ECO:0000313" key="1">
    <source>
        <dbReference type="EnsemblMetazoa" id="OVOC1949.1"/>
    </source>
</evidence>
<proteinExistence type="predicted"/>